<gene>
    <name evidence="9" type="ORF">SERLA73DRAFT_72464</name>
</gene>
<dbReference type="GO" id="GO:0005654">
    <property type="term" value="C:nucleoplasm"/>
    <property type="evidence" value="ECO:0007669"/>
    <property type="project" value="TreeGrafter"/>
</dbReference>
<dbReference type="PANTHER" id="PTHR13383:SF11">
    <property type="entry name" value="RIBONUCLEASE H2 SUBUNIT B"/>
    <property type="match status" value="1"/>
</dbReference>
<dbReference type="PANTHER" id="PTHR13383">
    <property type="entry name" value="RIBONUCLEASE H2 SUBUNIT B"/>
    <property type="match status" value="1"/>
</dbReference>
<dbReference type="GO" id="GO:0032299">
    <property type="term" value="C:ribonuclease H2 complex"/>
    <property type="evidence" value="ECO:0007669"/>
    <property type="project" value="InterPro"/>
</dbReference>
<dbReference type="InterPro" id="IPR019024">
    <property type="entry name" value="RNase_H2_suB_wHTH"/>
</dbReference>
<name>F8PUE4_SERL3</name>
<evidence type="ECO:0000256" key="4">
    <source>
        <dbReference type="ARBA" id="ARBA00024778"/>
    </source>
</evidence>
<feature type="domain" description="Ribonuclease H2 subunit B wHTH" evidence="7">
    <location>
        <begin position="106"/>
        <end position="263"/>
    </location>
</feature>
<dbReference type="Pfam" id="PF17745">
    <property type="entry name" value="Ydr279_N"/>
    <property type="match status" value="1"/>
</dbReference>
<evidence type="ECO:0000256" key="3">
    <source>
        <dbReference type="ARBA" id="ARBA00023242"/>
    </source>
</evidence>
<comment type="subcellular location">
    <subcellularLocation>
        <location evidence="1">Nucleus</location>
    </subcellularLocation>
</comment>
<accession>F8PUE4</accession>
<dbReference type="GO" id="GO:0006401">
    <property type="term" value="P:RNA catabolic process"/>
    <property type="evidence" value="ECO:0007669"/>
    <property type="project" value="TreeGrafter"/>
</dbReference>
<dbReference type="FunCoup" id="F8PUE4">
    <property type="interactions" value="52"/>
</dbReference>
<dbReference type="InterPro" id="IPR041195">
    <property type="entry name" value="Rnh202_N"/>
</dbReference>
<dbReference type="CDD" id="cd09270">
    <property type="entry name" value="RNase_H2-B"/>
    <property type="match status" value="1"/>
</dbReference>
<dbReference type="Gene3D" id="2.20.25.530">
    <property type="match status" value="1"/>
</dbReference>
<dbReference type="Pfam" id="PF09468">
    <property type="entry name" value="RNase_H2-Ydr279"/>
    <property type="match status" value="1"/>
</dbReference>
<protein>
    <recommendedName>
        <fullName evidence="2">Ribonuclease H2 subunit B</fullName>
    </recommendedName>
    <alternativeName>
        <fullName evidence="5">Ribonuclease HI subunit B</fullName>
    </alternativeName>
</protein>
<evidence type="ECO:0000256" key="1">
    <source>
        <dbReference type="ARBA" id="ARBA00004123"/>
    </source>
</evidence>
<evidence type="ECO:0000313" key="9">
    <source>
        <dbReference type="EMBL" id="EGN99664.1"/>
    </source>
</evidence>
<organism evidence="10">
    <name type="scientific">Serpula lacrymans var. lacrymans (strain S7.3)</name>
    <name type="common">Dry rot fungus</name>
    <dbReference type="NCBI Taxonomy" id="936435"/>
    <lineage>
        <taxon>Eukaryota</taxon>
        <taxon>Fungi</taxon>
        <taxon>Dikarya</taxon>
        <taxon>Basidiomycota</taxon>
        <taxon>Agaricomycotina</taxon>
        <taxon>Agaricomycetes</taxon>
        <taxon>Agaricomycetidae</taxon>
        <taxon>Boletales</taxon>
        <taxon>Coniophorineae</taxon>
        <taxon>Serpulaceae</taxon>
        <taxon>Serpula</taxon>
    </lineage>
</organism>
<sequence length="345" mass="37980">MTAHVGILPLSVIDALTLHLNDKVNESAAPLWRLPHPRTGLACLFLPQEKLVDPSHPRQKMSILEIQSVTPPNTRSWFIGEEVVSVSSKRGVDGKLLLMTPVDPAFLIIQILLASQPNDGSPGNFRPIDDIFEEAAVKLAKTPIESTPAVQDASAIPSQRDIMQLASLDCIKAAMSRICDVKEITTEITVYRFSPDNLLAYLRSKVERLSKPEILEKSRSLIRSMAKDGLMEDGREDLLELGRVKAACDLISQYIPPSIYQTLLSSYDFTALNAYLKTFSNEQAALLATNANTSKSKKKNAATNEEDTGKKRKNQVKSSNGVEKLKKANVNGMSKLSSFFKKADA</sequence>
<dbReference type="OMA" id="AQWVLIA"/>
<evidence type="ECO:0000256" key="6">
    <source>
        <dbReference type="SAM" id="MobiDB-lite"/>
    </source>
</evidence>
<dbReference type="Proteomes" id="UP000008063">
    <property type="component" value="Unassembled WGS sequence"/>
</dbReference>
<dbReference type="OrthoDB" id="29098at2759"/>
<dbReference type="STRING" id="936435.F8PUE4"/>
<evidence type="ECO:0000256" key="5">
    <source>
        <dbReference type="ARBA" id="ARBA00033464"/>
    </source>
</evidence>
<reference evidence="10" key="1">
    <citation type="journal article" date="2011" name="Science">
        <title>The plant cell wall-decomposing machinery underlies the functional diversity of forest fungi.</title>
        <authorList>
            <person name="Eastwood D.C."/>
            <person name="Floudas D."/>
            <person name="Binder M."/>
            <person name="Majcherczyk A."/>
            <person name="Schneider P."/>
            <person name="Aerts A."/>
            <person name="Asiegbu F.O."/>
            <person name="Baker S.E."/>
            <person name="Barry K."/>
            <person name="Bendiksby M."/>
            <person name="Blumentritt M."/>
            <person name="Coutinho P.M."/>
            <person name="Cullen D."/>
            <person name="de Vries R.P."/>
            <person name="Gathman A."/>
            <person name="Goodell B."/>
            <person name="Henrissat B."/>
            <person name="Ihrmark K."/>
            <person name="Kauserud H."/>
            <person name="Kohler A."/>
            <person name="LaButti K."/>
            <person name="Lapidus A."/>
            <person name="Lavin J.L."/>
            <person name="Lee Y.-H."/>
            <person name="Lindquist E."/>
            <person name="Lilly W."/>
            <person name="Lucas S."/>
            <person name="Morin E."/>
            <person name="Murat C."/>
            <person name="Oguiza J.A."/>
            <person name="Park J."/>
            <person name="Pisabarro A.G."/>
            <person name="Riley R."/>
            <person name="Rosling A."/>
            <person name="Salamov A."/>
            <person name="Schmidt O."/>
            <person name="Schmutz J."/>
            <person name="Skrede I."/>
            <person name="Stenlid J."/>
            <person name="Wiebenga A."/>
            <person name="Xie X."/>
            <person name="Kuees U."/>
            <person name="Hibbett D.S."/>
            <person name="Hoffmeister D."/>
            <person name="Hoegberg N."/>
            <person name="Martin F."/>
            <person name="Grigoriev I.V."/>
            <person name="Watkinson S.C."/>
        </authorList>
    </citation>
    <scope>NUCLEOTIDE SEQUENCE [LARGE SCALE GENOMIC DNA]</scope>
    <source>
        <strain evidence="10">strain S7.3</strain>
    </source>
</reference>
<evidence type="ECO:0000259" key="7">
    <source>
        <dbReference type="Pfam" id="PF09468"/>
    </source>
</evidence>
<dbReference type="InterPro" id="IPR040456">
    <property type="entry name" value="RNase_H2_suB"/>
</dbReference>
<comment type="function">
    <text evidence="4">Non catalytic subunit of RNase H2, an endonuclease that specifically degrades the RNA of RNA:DNA hybrids. Participates in DNA replication, possibly by mediating the removal of lagging-strand Okazaki fragment RNA primers during DNA replication. Mediates the excision of single ribonucleotides from DNA:RNA duplexes.</text>
</comment>
<evidence type="ECO:0000313" key="10">
    <source>
        <dbReference type="Proteomes" id="UP000008063"/>
    </source>
</evidence>
<dbReference type="Gene3D" id="1.10.20.120">
    <property type="match status" value="1"/>
</dbReference>
<proteinExistence type="predicted"/>
<dbReference type="InParanoid" id="F8PUE4"/>
<feature type="domain" description="Rnh202 triple barrel" evidence="8">
    <location>
        <begin position="20"/>
        <end position="103"/>
    </location>
</feature>
<dbReference type="eggNOG" id="KOG4705">
    <property type="taxonomic scope" value="Eukaryota"/>
</dbReference>
<keyword evidence="10" id="KW-1185">Reference proteome</keyword>
<evidence type="ECO:0000256" key="2">
    <source>
        <dbReference type="ARBA" id="ARBA00019062"/>
    </source>
</evidence>
<feature type="region of interest" description="Disordered" evidence="6">
    <location>
        <begin position="291"/>
        <end position="329"/>
    </location>
</feature>
<evidence type="ECO:0000259" key="8">
    <source>
        <dbReference type="Pfam" id="PF17745"/>
    </source>
</evidence>
<dbReference type="HOGENOM" id="CLU_058486_0_0_1"/>
<dbReference type="EMBL" id="GL945479">
    <property type="protein sequence ID" value="EGN99664.1"/>
    <property type="molecule type" value="Genomic_DNA"/>
</dbReference>
<keyword evidence="3" id="KW-0539">Nucleus</keyword>
<dbReference type="AlphaFoldDB" id="F8PUE4"/>